<accession>M9P101</accession>
<dbReference type="Pfam" id="PF00535">
    <property type="entry name" value="Glycos_transf_2"/>
    <property type="match status" value="1"/>
</dbReference>
<evidence type="ECO:0000313" key="2">
    <source>
        <dbReference type="EMBL" id="AFV53192.1"/>
    </source>
</evidence>
<dbReference type="EMBL" id="JQ801294">
    <property type="protein sequence ID" value="AFV53192.1"/>
    <property type="molecule type" value="Genomic_DNA"/>
</dbReference>
<protein>
    <submittedName>
        <fullName evidence="2">WpaH</fullName>
    </submittedName>
</protein>
<reference evidence="2" key="1">
    <citation type="journal article" date="2012" name="Glycobiology">
        <title>Genetic analysis of the O-antigen of Providencia alcalifaciens O30 and biochemical characterization of a formyltransferase involved in the synthesis of a Qui4N derivative.</title>
        <authorList>
            <person name="Liu B."/>
            <person name="Chen M."/>
            <person name="Perepelov A.V."/>
            <person name="Liu J."/>
            <person name="Ovchinnikova O.G."/>
            <person name="Zhou D."/>
            <person name="Feng L."/>
            <person name="Rozalski A."/>
            <person name="Knirel Y.A."/>
            <person name="Wang L."/>
        </authorList>
    </citation>
    <scope>NUCLEOTIDE SEQUENCE</scope>
    <source>
        <strain evidence="2">19372</strain>
    </source>
</reference>
<name>M9P101_9GAMM</name>
<gene>
    <name evidence="2" type="primary">wpaH</name>
</gene>
<dbReference type="SUPFAM" id="SSF53448">
    <property type="entry name" value="Nucleotide-diphospho-sugar transferases"/>
    <property type="match status" value="1"/>
</dbReference>
<organism evidence="2">
    <name type="scientific">Providencia alcalifaciens</name>
    <dbReference type="NCBI Taxonomy" id="126385"/>
    <lineage>
        <taxon>Bacteria</taxon>
        <taxon>Pseudomonadati</taxon>
        <taxon>Pseudomonadota</taxon>
        <taxon>Gammaproteobacteria</taxon>
        <taxon>Enterobacterales</taxon>
        <taxon>Morganellaceae</taxon>
        <taxon>Providencia</taxon>
    </lineage>
</organism>
<dbReference type="PANTHER" id="PTHR22916">
    <property type="entry name" value="GLYCOSYLTRANSFERASE"/>
    <property type="match status" value="1"/>
</dbReference>
<proteinExistence type="predicted"/>
<feature type="domain" description="Glycosyltransferase 2-like" evidence="1">
    <location>
        <begin position="27"/>
        <end position="170"/>
    </location>
</feature>
<sequence length="339" mass="40239">MYSKLIPPDSEKEILENWLYTDKVYVSILCITYNQELYIKDALNSFLSQVTNFKFEIIIHDDCSNDQTSHILKLYQEKYPNIISIITPDINQYNKHPNLPFYNIINASNGKYAAFCEGDDYWISEEKLQLQFEIMEKNDRLSICIHDAFIESHDSNNRYKFIVNNIEQSTSSTLPFSYYSHEYTQLSPTASYFIRNNEFFKKITTDFLFAPCIDLYWEALLGANVGYGFINKKLSVYRLGAINSTYNTNNNLMKKILFKQRVIDYLDFSLTLLDERSKNVVEVKRNKMISNLIYFEAKARVKGSLYKWFMFVLKQKKITFNDLKTLRFFIRWNQKKNEI</sequence>
<dbReference type="AlphaFoldDB" id="M9P101"/>
<dbReference type="InterPro" id="IPR001173">
    <property type="entry name" value="Glyco_trans_2-like"/>
</dbReference>
<dbReference type="PANTHER" id="PTHR22916:SF3">
    <property type="entry name" value="UDP-GLCNAC:BETAGAL BETA-1,3-N-ACETYLGLUCOSAMINYLTRANSFERASE-LIKE PROTEIN 1"/>
    <property type="match status" value="1"/>
</dbReference>
<dbReference type="Gene3D" id="3.90.550.10">
    <property type="entry name" value="Spore Coat Polysaccharide Biosynthesis Protein SpsA, Chain A"/>
    <property type="match status" value="1"/>
</dbReference>
<evidence type="ECO:0000259" key="1">
    <source>
        <dbReference type="Pfam" id="PF00535"/>
    </source>
</evidence>
<dbReference type="InterPro" id="IPR029044">
    <property type="entry name" value="Nucleotide-diphossugar_trans"/>
</dbReference>
<dbReference type="GO" id="GO:0016758">
    <property type="term" value="F:hexosyltransferase activity"/>
    <property type="evidence" value="ECO:0007669"/>
    <property type="project" value="UniProtKB-ARBA"/>
</dbReference>